<dbReference type="InterPro" id="IPR009081">
    <property type="entry name" value="PP-bd_ACP"/>
</dbReference>
<dbReference type="InterPro" id="IPR045851">
    <property type="entry name" value="AMP-bd_C_sf"/>
</dbReference>
<evidence type="ECO:0000313" key="6">
    <source>
        <dbReference type="EMBL" id="KAA0022106.1"/>
    </source>
</evidence>
<dbReference type="Gene3D" id="3.30.559.10">
    <property type="entry name" value="Chloramphenicol acetyltransferase-like domain"/>
    <property type="match status" value="2"/>
</dbReference>
<dbReference type="InterPro" id="IPR020806">
    <property type="entry name" value="PKS_PP-bd"/>
</dbReference>
<dbReference type="GO" id="GO:0008610">
    <property type="term" value="P:lipid biosynthetic process"/>
    <property type="evidence" value="ECO:0007669"/>
    <property type="project" value="UniProtKB-ARBA"/>
</dbReference>
<evidence type="ECO:0000256" key="4">
    <source>
        <dbReference type="SAM" id="MobiDB-lite"/>
    </source>
</evidence>
<evidence type="ECO:0000256" key="1">
    <source>
        <dbReference type="ARBA" id="ARBA00001957"/>
    </source>
</evidence>
<evidence type="ECO:0000259" key="5">
    <source>
        <dbReference type="PROSITE" id="PS50075"/>
    </source>
</evidence>
<dbReference type="UniPathway" id="UPA00011"/>
<evidence type="ECO:0000256" key="3">
    <source>
        <dbReference type="ARBA" id="ARBA00022553"/>
    </source>
</evidence>
<dbReference type="CDD" id="cd05930">
    <property type="entry name" value="A_NRPS"/>
    <property type="match status" value="1"/>
</dbReference>
<comment type="cofactor">
    <cofactor evidence="1">
        <name>pantetheine 4'-phosphate</name>
        <dbReference type="ChEBI" id="CHEBI:47942"/>
    </cofactor>
</comment>
<comment type="caution">
    <text evidence="6">The sequence shown here is derived from an EMBL/GenBank/DDBJ whole genome shotgun (WGS) entry which is preliminary data.</text>
</comment>
<feature type="domain" description="Carrier" evidence="5">
    <location>
        <begin position="946"/>
        <end position="1021"/>
    </location>
</feature>
<sequence>MPDQQFPLSSAQLSIWFAQQIVPNVPFVIAYYTDLVGPVRRDLLISCCSAAHREYGSTTVRIVGTADAPRQTIDDDAPDDVGTVDFRDHHDPPAAAAAWMREDCAKPLSVECFPLVRSVILLIADDRCYWYTKAHHIALDGFGATTILRRAAQLYVAAVAGSERPPDRSLGVDTLVAEDTAYRSSNRCLRDRDYWSAASSELSAPLSLSGRTAPPAAPLHVGGTLGPDTTAWLTDSDREPLSAVVIAAFAAYYARMTDQDDVVLSLPVSARTTARLRQAAGTVSNVVPLRLDGIGSATIDGAVAIVRTALSGVLRHQRFRPDTADTGAATNRMETGGFGPVVNIMMFDRTVSLGPLTGSVHVLTTGPTSDIALDIYPGTADLLPDIDFEANPALYARADVVEHHRRFLAFLDLVADPANRDLAVADVELTGSPGSAAVGAVPGEDLTLADLLTTTARTQPDAVAVCDGDVELTYRDLDRRSDELAYQLICRGIQAGSFVPVSIQRSTQSVIALWAVAKTGAAYVPIDPRLPPERVHYIVDDCRAEVGVAMDGRTLPATVEWLSVPERTVPECTVPELTAARNDVDLPAVHLLDAAYVIYTSGSTGTPKGVVVTHAGLGALATEIVERYQLCEDSRVLHFASPGFDTALVEVFAASLSGGVLVIAAPDVYGGSELTRLLARERVTHLLATPSALETVDPAALRQLRFVVMGGEVAPQSLVDNWIGGRTVRNAYGPSETTCSVTMTAPLTVGEQVSIGTPMPGVTALVLDRRLRLVPAGATGELYLATAGLARGYLDKYGWTATGFVANPFGSAGDRMFRSGDRARWNTNGTLEFLGRTDDQVKLRGFRIELGEIDAALRKDPDVAFAVTVVNTSMPESQLASYVVARGDASIDTGALRARVAQTLPHYMVPRSVTVIDTVPLTTNRKLDRSALPDPQFDHPAGIFVEPATPAEVEIAQIFGAVLGRDRVDARASFFDLGGDSLSATRAAGRIRARFPVHVGVRDVVDTPTVVGLAAKVESLAATAPARRPIVDAARNHEFVPLAPAQRYIDRSTDTAHYNLPFVLTLSGPLDLEALRCAIADLIERHRTLRSIYPDTDGRPQQRVLPTPETLVSVARVARSELAERIDAFLRAGFDVRTERPIRFEFFESDRHELIVACVVHHIAADGWSLGVLARDLLQAYGSRAAGSAPRWTALPIEFADYSVWRTDDDAGRDIDFWTTELAGAPAELHLPVDRPRPEIWSFEGGRVSCVLDTATIEAVAAAAAVGTFTVLRAALIWLLAEISGETDIVTGTPVAGRGDPLLDDVVGMFVNTLAVRTNIEGVQSLSDVITRARDSEIRALDHAGVQFEQLVEVLDPRRSQSLHPFFQVAMSFDTFVPTSLAVGDLTMTITPKPLDIAKCDLHFYFTENHDAAGKSTKLDVVYASAMFDEKTVDNIVERYRTIVLAIADGAPLSPPPATAAPDHARIVRGTASDRGPERGRPGD</sequence>
<name>A0A5A7S859_9NOCA</name>
<dbReference type="Gene3D" id="1.10.1200.10">
    <property type="entry name" value="ACP-like"/>
    <property type="match status" value="1"/>
</dbReference>
<dbReference type="InterPro" id="IPR000873">
    <property type="entry name" value="AMP-dep_synth/lig_dom"/>
</dbReference>
<dbReference type="FunFam" id="3.30.300.30:FF:000010">
    <property type="entry name" value="Enterobactin synthetase component F"/>
    <property type="match status" value="1"/>
</dbReference>
<dbReference type="Pfam" id="PF00668">
    <property type="entry name" value="Condensation"/>
    <property type="match status" value="2"/>
</dbReference>
<dbReference type="PROSITE" id="PS50075">
    <property type="entry name" value="CARRIER"/>
    <property type="match status" value="1"/>
</dbReference>
<evidence type="ECO:0000256" key="2">
    <source>
        <dbReference type="ARBA" id="ARBA00022450"/>
    </source>
</evidence>
<gene>
    <name evidence="6" type="ORF">FOY51_13935</name>
</gene>
<dbReference type="Gene3D" id="3.40.50.12780">
    <property type="entry name" value="N-terminal domain of ligase-like"/>
    <property type="match status" value="1"/>
</dbReference>
<dbReference type="InterPro" id="IPR042099">
    <property type="entry name" value="ANL_N_sf"/>
</dbReference>
<dbReference type="SUPFAM" id="SSF47336">
    <property type="entry name" value="ACP-like"/>
    <property type="match status" value="1"/>
</dbReference>
<dbReference type="SUPFAM" id="SSF52777">
    <property type="entry name" value="CoA-dependent acyltransferases"/>
    <property type="match status" value="4"/>
</dbReference>
<dbReference type="SMART" id="SM00823">
    <property type="entry name" value="PKS_PP"/>
    <property type="match status" value="1"/>
</dbReference>
<reference evidence="6 7" key="1">
    <citation type="submission" date="2019-07" db="EMBL/GenBank/DDBJ databases">
        <title>Rhodococcus cavernicolus sp. nov., isolated from a cave.</title>
        <authorList>
            <person name="Lee S.D."/>
        </authorList>
    </citation>
    <scope>NUCLEOTIDE SEQUENCE [LARGE SCALE GENOMIC DNA]</scope>
    <source>
        <strain evidence="6 7">C1-24</strain>
    </source>
</reference>
<dbReference type="Gene3D" id="3.30.559.30">
    <property type="entry name" value="Nonribosomal peptide synthetase, condensation domain"/>
    <property type="match status" value="2"/>
</dbReference>
<dbReference type="GO" id="GO:0003824">
    <property type="term" value="F:catalytic activity"/>
    <property type="evidence" value="ECO:0007669"/>
    <property type="project" value="InterPro"/>
</dbReference>
<dbReference type="PANTHER" id="PTHR45527">
    <property type="entry name" value="NONRIBOSOMAL PEPTIDE SYNTHETASE"/>
    <property type="match status" value="1"/>
</dbReference>
<protein>
    <submittedName>
        <fullName evidence="6">Amino acid adenylation domain-containing protein</fullName>
    </submittedName>
</protein>
<feature type="compositionally biased region" description="Basic and acidic residues" evidence="4">
    <location>
        <begin position="1475"/>
        <end position="1484"/>
    </location>
</feature>
<feature type="region of interest" description="Disordered" evidence="4">
    <location>
        <begin position="1455"/>
        <end position="1484"/>
    </location>
</feature>
<dbReference type="GO" id="GO:0031177">
    <property type="term" value="F:phosphopantetheine binding"/>
    <property type="evidence" value="ECO:0007669"/>
    <property type="project" value="InterPro"/>
</dbReference>
<dbReference type="OrthoDB" id="2472181at2"/>
<dbReference type="InterPro" id="IPR010071">
    <property type="entry name" value="AA_adenyl_dom"/>
</dbReference>
<dbReference type="RefSeq" id="WP_149430867.1">
    <property type="nucleotide sequence ID" value="NZ_VLNY01000006.1"/>
</dbReference>
<dbReference type="Pfam" id="PF13193">
    <property type="entry name" value="AMP-binding_C"/>
    <property type="match status" value="1"/>
</dbReference>
<dbReference type="InterPro" id="IPR036736">
    <property type="entry name" value="ACP-like_sf"/>
</dbReference>
<dbReference type="EMBL" id="VLNY01000006">
    <property type="protein sequence ID" value="KAA0022106.1"/>
    <property type="molecule type" value="Genomic_DNA"/>
</dbReference>
<dbReference type="PANTHER" id="PTHR45527:SF1">
    <property type="entry name" value="FATTY ACID SYNTHASE"/>
    <property type="match status" value="1"/>
</dbReference>
<accession>A0A5A7S859</accession>
<dbReference type="InterPro" id="IPR006162">
    <property type="entry name" value="Ppantetheine_attach_site"/>
</dbReference>
<dbReference type="InterPro" id="IPR001242">
    <property type="entry name" value="Condensation_dom"/>
</dbReference>
<dbReference type="Pfam" id="PF00550">
    <property type="entry name" value="PP-binding"/>
    <property type="match status" value="1"/>
</dbReference>
<dbReference type="PROSITE" id="PS00012">
    <property type="entry name" value="PHOSPHOPANTETHEINE"/>
    <property type="match status" value="1"/>
</dbReference>
<keyword evidence="2" id="KW-0596">Phosphopantetheine</keyword>
<dbReference type="InterPro" id="IPR025110">
    <property type="entry name" value="AMP-bd_C"/>
</dbReference>
<dbReference type="SUPFAM" id="SSF56801">
    <property type="entry name" value="Acetyl-CoA synthetase-like"/>
    <property type="match status" value="1"/>
</dbReference>
<evidence type="ECO:0000313" key="7">
    <source>
        <dbReference type="Proteomes" id="UP000322244"/>
    </source>
</evidence>
<organism evidence="6 7">
    <name type="scientific">Antrihabitans cavernicola</name>
    <dbReference type="NCBI Taxonomy" id="2495913"/>
    <lineage>
        <taxon>Bacteria</taxon>
        <taxon>Bacillati</taxon>
        <taxon>Actinomycetota</taxon>
        <taxon>Actinomycetes</taxon>
        <taxon>Mycobacteriales</taxon>
        <taxon>Nocardiaceae</taxon>
        <taxon>Antrihabitans</taxon>
    </lineage>
</organism>
<dbReference type="Pfam" id="PF00501">
    <property type="entry name" value="AMP-binding"/>
    <property type="match status" value="1"/>
</dbReference>
<dbReference type="Proteomes" id="UP000322244">
    <property type="component" value="Unassembled WGS sequence"/>
</dbReference>
<dbReference type="Gene3D" id="3.30.300.30">
    <property type="match status" value="1"/>
</dbReference>
<dbReference type="GO" id="GO:0044550">
    <property type="term" value="P:secondary metabolite biosynthetic process"/>
    <property type="evidence" value="ECO:0007669"/>
    <property type="project" value="TreeGrafter"/>
</dbReference>
<keyword evidence="3" id="KW-0597">Phosphoprotein</keyword>
<dbReference type="GO" id="GO:0043041">
    <property type="term" value="P:amino acid activation for nonribosomal peptide biosynthetic process"/>
    <property type="evidence" value="ECO:0007669"/>
    <property type="project" value="TreeGrafter"/>
</dbReference>
<dbReference type="GO" id="GO:0005737">
    <property type="term" value="C:cytoplasm"/>
    <property type="evidence" value="ECO:0007669"/>
    <property type="project" value="TreeGrafter"/>
</dbReference>
<dbReference type="PROSITE" id="PS00455">
    <property type="entry name" value="AMP_BINDING"/>
    <property type="match status" value="1"/>
</dbReference>
<dbReference type="InterPro" id="IPR023213">
    <property type="entry name" value="CAT-like_dom_sf"/>
</dbReference>
<proteinExistence type="predicted"/>
<dbReference type="NCBIfam" id="TIGR01733">
    <property type="entry name" value="AA-adenyl-dom"/>
    <property type="match status" value="1"/>
</dbReference>
<keyword evidence="7" id="KW-1185">Reference proteome</keyword>
<dbReference type="InterPro" id="IPR020845">
    <property type="entry name" value="AMP-binding_CS"/>
</dbReference>